<organism evidence="3 4">
    <name type="scientific">Volvox reticuliferus</name>
    <dbReference type="NCBI Taxonomy" id="1737510"/>
    <lineage>
        <taxon>Eukaryota</taxon>
        <taxon>Viridiplantae</taxon>
        <taxon>Chlorophyta</taxon>
        <taxon>core chlorophytes</taxon>
        <taxon>Chlorophyceae</taxon>
        <taxon>CS clade</taxon>
        <taxon>Chlamydomonadales</taxon>
        <taxon>Volvocaceae</taxon>
        <taxon>Volvox</taxon>
    </lineage>
</organism>
<evidence type="ECO:0000256" key="1">
    <source>
        <dbReference type="SAM" id="Coils"/>
    </source>
</evidence>
<feature type="non-terminal residue" evidence="3">
    <location>
        <position position="1"/>
    </location>
</feature>
<evidence type="ECO:0000256" key="2">
    <source>
        <dbReference type="SAM" id="MobiDB-lite"/>
    </source>
</evidence>
<accession>A0A8J4LMR4</accession>
<name>A0A8J4LMR4_9CHLO</name>
<gene>
    <name evidence="3" type="ORF">Vretimale_8488</name>
</gene>
<dbReference type="EMBL" id="BNCQ01000014">
    <property type="protein sequence ID" value="GIM03799.1"/>
    <property type="molecule type" value="Genomic_DNA"/>
</dbReference>
<dbReference type="Proteomes" id="UP000722791">
    <property type="component" value="Unassembled WGS sequence"/>
</dbReference>
<feature type="region of interest" description="Disordered" evidence="2">
    <location>
        <begin position="1"/>
        <end position="20"/>
    </location>
</feature>
<dbReference type="AlphaFoldDB" id="A0A8J4LMR4"/>
<comment type="caution">
    <text evidence="3">The sequence shown here is derived from an EMBL/GenBank/DDBJ whole genome shotgun (WGS) entry which is preliminary data.</text>
</comment>
<evidence type="ECO:0000313" key="4">
    <source>
        <dbReference type="Proteomes" id="UP000722791"/>
    </source>
</evidence>
<keyword evidence="1" id="KW-0175">Coiled coil</keyword>
<protein>
    <submittedName>
        <fullName evidence="3">Uncharacterized protein</fullName>
    </submittedName>
</protein>
<sequence>AGFLRAPLPEPPSLPSTAAAGRASAAAAAAAAGAAASSGVQVAGELRQALERRAAEAAEAVLGHMRRAAAAGMAAGTANAELLTALNQEAALAYGRAATASEGASVQLAGVVAGMQEPLKAALASLGALEAQLDRLDVVVGSLEAESRAMEEQVEAQAQEARARRSQQ</sequence>
<feature type="coiled-coil region" evidence="1">
    <location>
        <begin position="126"/>
        <end position="160"/>
    </location>
</feature>
<reference evidence="3" key="1">
    <citation type="journal article" date="2021" name="Proc. Natl. Acad. Sci. U.S.A.">
        <title>Three genomes in the algal genus Volvox reveal the fate of a haploid sex-determining region after a transition to homothallism.</title>
        <authorList>
            <person name="Yamamoto K."/>
            <person name="Hamaji T."/>
            <person name="Kawai-Toyooka H."/>
            <person name="Matsuzaki R."/>
            <person name="Takahashi F."/>
            <person name="Nishimura Y."/>
            <person name="Kawachi M."/>
            <person name="Noguchi H."/>
            <person name="Minakuchi Y."/>
            <person name="Umen J.G."/>
            <person name="Toyoda A."/>
            <person name="Nozaki H."/>
        </authorList>
    </citation>
    <scope>NUCLEOTIDE SEQUENCE</scope>
    <source>
        <strain evidence="3">NIES-3785</strain>
    </source>
</reference>
<proteinExistence type="predicted"/>
<evidence type="ECO:0000313" key="3">
    <source>
        <dbReference type="EMBL" id="GIM03799.1"/>
    </source>
</evidence>